<dbReference type="Gene3D" id="3.40.50.2000">
    <property type="entry name" value="Glycogen Phosphorylase B"/>
    <property type="match status" value="2"/>
</dbReference>
<dbReference type="EMBL" id="PKLZ01000012">
    <property type="protein sequence ID" value="PLW81531.1"/>
    <property type="molecule type" value="Genomic_DNA"/>
</dbReference>
<proteinExistence type="predicted"/>
<dbReference type="Pfam" id="PF13439">
    <property type="entry name" value="Glyco_transf_4"/>
    <property type="match status" value="1"/>
</dbReference>
<dbReference type="PANTHER" id="PTHR12526:SF636">
    <property type="entry name" value="BLL3647 PROTEIN"/>
    <property type="match status" value="1"/>
</dbReference>
<dbReference type="OrthoDB" id="9055506at2"/>
<reference evidence="3" key="1">
    <citation type="submission" date="2017-11" db="EMBL/GenBank/DDBJ databases">
        <title>The draft genome sequence of Chromatocurvus sp. F02.</title>
        <authorList>
            <person name="Du Z.-J."/>
            <person name="Chang Y.-Q."/>
        </authorList>
    </citation>
    <scope>NUCLEOTIDE SEQUENCE [LARGE SCALE GENOMIC DNA]</scope>
    <source>
        <strain evidence="3">F02</strain>
    </source>
</reference>
<dbReference type="InterPro" id="IPR028098">
    <property type="entry name" value="Glyco_trans_4-like_N"/>
</dbReference>
<evidence type="ECO:0000313" key="3">
    <source>
        <dbReference type="Proteomes" id="UP000234845"/>
    </source>
</evidence>
<name>A0A2N5XZG6_9GAMM</name>
<protein>
    <submittedName>
        <fullName evidence="2">Sugar transferase</fullName>
    </submittedName>
</protein>
<dbReference type="PANTHER" id="PTHR12526">
    <property type="entry name" value="GLYCOSYLTRANSFERASE"/>
    <property type="match status" value="1"/>
</dbReference>
<dbReference type="GO" id="GO:0016757">
    <property type="term" value="F:glycosyltransferase activity"/>
    <property type="evidence" value="ECO:0007669"/>
    <property type="project" value="UniProtKB-ARBA"/>
</dbReference>
<dbReference type="AlphaFoldDB" id="A0A2N5XZG6"/>
<keyword evidence="2" id="KW-0808">Transferase</keyword>
<dbReference type="Proteomes" id="UP000234845">
    <property type="component" value="Unassembled WGS sequence"/>
</dbReference>
<dbReference type="Pfam" id="PF13692">
    <property type="entry name" value="Glyco_trans_1_4"/>
    <property type="match status" value="1"/>
</dbReference>
<gene>
    <name evidence="2" type="ORF">CWI75_14950</name>
</gene>
<dbReference type="RefSeq" id="WP_101522330.1">
    <property type="nucleotide sequence ID" value="NZ_PKLZ01000012.1"/>
</dbReference>
<evidence type="ECO:0000313" key="2">
    <source>
        <dbReference type="EMBL" id="PLW81531.1"/>
    </source>
</evidence>
<dbReference type="NCBIfam" id="TIGR03088">
    <property type="entry name" value="stp2"/>
    <property type="match status" value="1"/>
</dbReference>
<evidence type="ECO:0000259" key="1">
    <source>
        <dbReference type="Pfam" id="PF13439"/>
    </source>
</evidence>
<dbReference type="SUPFAM" id="SSF53756">
    <property type="entry name" value="UDP-Glycosyltransferase/glycogen phosphorylase"/>
    <property type="match status" value="1"/>
</dbReference>
<feature type="domain" description="Glycosyltransferase subfamily 4-like N-terminal" evidence="1">
    <location>
        <begin position="22"/>
        <end position="181"/>
    </location>
</feature>
<keyword evidence="3" id="KW-1185">Reference proteome</keyword>
<comment type="caution">
    <text evidence="2">The sequence shown here is derived from an EMBL/GenBank/DDBJ whole genome shotgun (WGS) entry which is preliminary data.</text>
</comment>
<dbReference type="InterPro" id="IPR017522">
    <property type="entry name" value="Sugar_tfrase_PEP-CTERM_Stp2"/>
</dbReference>
<accession>A0A2N5XZG6</accession>
<sequence>MPDTGSTQPPLVAHIIYALGTGGLENGLVNIINRSPPGRYRHAIICLTRAESFAGRITAADVEIIELHKNPGHDLRMYWRLWRTLRQLRPAIVHTRNLAALETQALGLFLPGCKRVHGEHGRDVNDLDGSNRKYRMLRRGLQPLIHRFIAVSDDLAQWLVATVKVPAARVRHIYNGVDHARFISRFANPQASSGENSNTSNNLSRAIDAMPVGFLSAQGARVVGTVGRLAAVKDQQLLIRALGHIFATRPEERGRLRAILVGDGPERLALEQGIVREGLAGCVWLAGDRDDIPALLAAMDIFVLPSLGEGISNTVLEAMATGLPVIATNVGGNPELVQEGVTGQLVPVGDVAALAAAIQTLVDNPVLCERMGRAALQRVQTDFDWERTVANYLQVYDELLQRPGNSFSPNTSKA</sequence>
<organism evidence="2 3">
    <name type="scientific">Kineobactrum sediminis</name>
    <dbReference type="NCBI Taxonomy" id="1905677"/>
    <lineage>
        <taxon>Bacteria</taxon>
        <taxon>Pseudomonadati</taxon>
        <taxon>Pseudomonadota</taxon>
        <taxon>Gammaproteobacteria</taxon>
        <taxon>Cellvibrionales</taxon>
        <taxon>Halieaceae</taxon>
        <taxon>Kineobactrum</taxon>
    </lineage>
</organism>